<accession>A0ACD4CW56</accession>
<dbReference type="Proteomes" id="UP001061991">
    <property type="component" value="Plasmid p_unnamed3"/>
</dbReference>
<dbReference type="EMBL" id="CP104970">
    <property type="protein sequence ID" value="UXN57815.1"/>
    <property type="molecule type" value="Genomic_DNA"/>
</dbReference>
<organism evidence="1 2">
    <name type="scientific">Phyllobacterium zundukense</name>
    <dbReference type="NCBI Taxonomy" id="1867719"/>
    <lineage>
        <taxon>Bacteria</taxon>
        <taxon>Pseudomonadati</taxon>
        <taxon>Pseudomonadota</taxon>
        <taxon>Alphaproteobacteria</taxon>
        <taxon>Hyphomicrobiales</taxon>
        <taxon>Phyllobacteriaceae</taxon>
        <taxon>Phyllobacterium</taxon>
    </lineage>
</organism>
<keyword evidence="1" id="KW-0614">Plasmid</keyword>
<name>A0ACD4CW56_9HYPH</name>
<sequence length="102" mass="11435">MDLATTTLEQRCEVRAVFGLTEGLSKADLESLTVEAIRTRRCLVEEADQLYQALPDDYRSGKTTGGAQHLEYIRARMDMHAQMYVVNTLITVLGHIPKVPVN</sequence>
<proteinExistence type="predicted"/>
<gene>
    <name evidence="1" type="ORF">N8E88_02855</name>
</gene>
<geneLocation type="plasmid" evidence="1 2">
    <name>p_unnamed3</name>
</geneLocation>
<evidence type="ECO:0000313" key="2">
    <source>
        <dbReference type="Proteomes" id="UP001061991"/>
    </source>
</evidence>
<reference evidence="1" key="1">
    <citation type="submission" date="2022-09" db="EMBL/GenBank/DDBJ databases">
        <title>Interaction between co-microsymbionts with complementary sets of symbiotic genes in legume-rhizobium systems.</title>
        <authorList>
            <person name="Safronova V."/>
            <person name="Sazanova A."/>
            <person name="Afonin A."/>
            <person name="Chirak E."/>
        </authorList>
    </citation>
    <scope>NUCLEOTIDE SEQUENCE</scope>
    <source>
        <strain evidence="1">A18/3m</strain>
    </source>
</reference>
<keyword evidence="2" id="KW-1185">Reference proteome</keyword>
<evidence type="ECO:0000313" key="1">
    <source>
        <dbReference type="EMBL" id="UXN57815.1"/>
    </source>
</evidence>
<protein>
    <submittedName>
        <fullName evidence="1">Transcriptional repressor TraM</fullName>
    </submittedName>
</protein>